<dbReference type="KEGG" id="pphr:APZ00_18270"/>
<dbReference type="SUPFAM" id="SSF55298">
    <property type="entry name" value="YjgF-like"/>
    <property type="match status" value="1"/>
</dbReference>
<reference evidence="1 2" key="1">
    <citation type="submission" date="2015-10" db="EMBL/GenBank/DDBJ databases">
        <title>The world's first case of liver abscess caused by Pannonibacter phragmitetus.</title>
        <authorList>
            <person name="Ming D."/>
            <person name="Wang M."/>
            <person name="Zhou Y."/>
            <person name="Jiang T."/>
            <person name="Hu S."/>
        </authorList>
    </citation>
    <scope>NUCLEOTIDE SEQUENCE [LARGE SCALE GENOMIC DNA]</scope>
    <source>
        <strain evidence="1 2">31801</strain>
    </source>
</reference>
<organism evidence="1 2">
    <name type="scientific">Pannonibacter phragmitetus</name>
    <dbReference type="NCBI Taxonomy" id="121719"/>
    <lineage>
        <taxon>Bacteria</taxon>
        <taxon>Pseudomonadati</taxon>
        <taxon>Pseudomonadota</taxon>
        <taxon>Alphaproteobacteria</taxon>
        <taxon>Hyphomicrobiales</taxon>
        <taxon>Stappiaceae</taxon>
        <taxon>Pannonibacter</taxon>
    </lineage>
</organism>
<dbReference type="GO" id="GO:0005829">
    <property type="term" value="C:cytosol"/>
    <property type="evidence" value="ECO:0007669"/>
    <property type="project" value="TreeGrafter"/>
</dbReference>
<evidence type="ECO:0000313" key="1">
    <source>
        <dbReference type="EMBL" id="ALV28760.1"/>
    </source>
</evidence>
<dbReference type="InterPro" id="IPR006175">
    <property type="entry name" value="YjgF/YER057c/UK114"/>
</dbReference>
<dbReference type="Pfam" id="PF01042">
    <property type="entry name" value="Ribonuc_L-PSP"/>
    <property type="match status" value="1"/>
</dbReference>
<proteinExistence type="predicted"/>
<dbReference type="eggNOG" id="COG0251">
    <property type="taxonomic scope" value="Bacteria"/>
</dbReference>
<dbReference type="STRING" id="121719.APZ00_18270"/>
<dbReference type="AlphaFoldDB" id="A0A0U3N791"/>
<dbReference type="GO" id="GO:0019239">
    <property type="term" value="F:deaminase activity"/>
    <property type="evidence" value="ECO:0007669"/>
    <property type="project" value="TreeGrafter"/>
</dbReference>
<dbReference type="PANTHER" id="PTHR11803">
    <property type="entry name" value="2-IMINOBUTANOATE/2-IMINOPROPANOATE DEAMINASE RIDA"/>
    <property type="match status" value="1"/>
</dbReference>
<dbReference type="CDD" id="cd00448">
    <property type="entry name" value="YjgF_YER057c_UK114_family"/>
    <property type="match status" value="1"/>
</dbReference>
<dbReference type="PANTHER" id="PTHR11803:SF39">
    <property type="entry name" value="2-IMINOBUTANOATE_2-IMINOPROPANOATE DEAMINASE"/>
    <property type="match status" value="1"/>
</dbReference>
<gene>
    <name evidence="1" type="ORF">APZ00_18270</name>
</gene>
<dbReference type="EMBL" id="CP013068">
    <property type="protein sequence ID" value="ALV28760.1"/>
    <property type="molecule type" value="Genomic_DNA"/>
</dbReference>
<keyword evidence="2" id="KW-1185">Reference proteome</keyword>
<name>A0A0U3N791_9HYPH</name>
<dbReference type="InterPro" id="IPR035959">
    <property type="entry name" value="RutC-like_sf"/>
</dbReference>
<sequence>MTAPAKLPFSKVRRAGSTVYLAGEIGFAADGTVPEGIEAQTRNCLSRIKATLEGEGLTMAHVVSCTCYLTDAKDFAAFNAAYAEFFADPLPVRTTVQSGLMIDAKLEITVIAQA</sequence>
<dbReference type="Proteomes" id="UP000064921">
    <property type="component" value="Chromosome"/>
</dbReference>
<dbReference type="RefSeq" id="WP_058899773.1">
    <property type="nucleotide sequence ID" value="NZ_CP013068.1"/>
</dbReference>
<protein>
    <submittedName>
        <fullName evidence="1">Reactive intermediate/imine deaminase</fullName>
    </submittedName>
</protein>
<evidence type="ECO:0000313" key="2">
    <source>
        <dbReference type="Proteomes" id="UP000064921"/>
    </source>
</evidence>
<dbReference type="Gene3D" id="3.30.1330.40">
    <property type="entry name" value="RutC-like"/>
    <property type="match status" value="1"/>
</dbReference>
<accession>A0A0U3N791</accession>